<sequence>MNHPPTTPSLDDLPDELVLAVIKASRSIRVAGSLAATSWRHHHLATDESGGAPFTWTALVRQSPLTTFSPRAGPGAGSTRPACPSVRRRQGRWVPRWGATMTAQATGSTANR</sequence>
<dbReference type="RefSeq" id="YP_009430033.1">
    <property type="nucleotide sequence ID" value="NC_022098.1"/>
</dbReference>
<name>A0A291ATL5_9VIRU</name>
<organism evidence="2 3">
    <name type="scientific">Pandoravirus salinus</name>
    <dbReference type="NCBI Taxonomy" id="1349410"/>
    <lineage>
        <taxon>Viruses</taxon>
        <taxon>Pandoravirus</taxon>
    </lineage>
</organism>
<gene>
    <name evidence="2" type="ORF">psal_cds_575</name>
</gene>
<dbReference type="EMBL" id="KC977571">
    <property type="protein sequence ID" value="ATE82194.1"/>
    <property type="molecule type" value="Genomic_DNA"/>
</dbReference>
<dbReference type="KEGG" id="vg:34568252"/>
<dbReference type="Proteomes" id="UP000204584">
    <property type="component" value="Segment"/>
</dbReference>
<evidence type="ECO:0000313" key="3">
    <source>
        <dbReference type="Proteomes" id="UP000204584"/>
    </source>
</evidence>
<evidence type="ECO:0008006" key="4">
    <source>
        <dbReference type="Google" id="ProtNLM"/>
    </source>
</evidence>
<accession>A0A291ATL5</accession>
<proteinExistence type="predicted"/>
<evidence type="ECO:0000256" key="1">
    <source>
        <dbReference type="SAM" id="MobiDB-lite"/>
    </source>
</evidence>
<protein>
    <recommendedName>
        <fullName evidence="4">F-box domain-containing protein</fullName>
    </recommendedName>
</protein>
<dbReference type="GeneID" id="34568252"/>
<reference evidence="2 3" key="1">
    <citation type="journal article" date="2013" name="Science">
        <title>Pandoraviruses: amoeba viruses with genomes up to 2.5 Mb reaching that of parasitic eukaryotes.</title>
        <authorList>
            <person name="Philippe N."/>
            <person name="Legendre M."/>
            <person name="Doutre G."/>
            <person name="Coute Y."/>
            <person name="Poirot O."/>
            <person name="Lescot M."/>
            <person name="Arslan D."/>
            <person name="Seltzer V."/>
            <person name="Bertaux L."/>
            <person name="Bruley C."/>
            <person name="Garin J."/>
            <person name="Claverie J.M."/>
            <person name="Abergel C."/>
        </authorList>
    </citation>
    <scope>NUCLEOTIDE SEQUENCE [LARGE SCALE GENOMIC DNA]</scope>
</reference>
<keyword evidence="3" id="KW-1185">Reference proteome</keyword>
<evidence type="ECO:0000313" key="2">
    <source>
        <dbReference type="EMBL" id="ATE82194.1"/>
    </source>
</evidence>
<feature type="region of interest" description="Disordered" evidence="1">
    <location>
        <begin position="66"/>
        <end position="90"/>
    </location>
</feature>